<protein>
    <submittedName>
        <fullName evidence="2">Uncharacterized protein</fullName>
    </submittedName>
</protein>
<evidence type="ECO:0000313" key="2">
    <source>
        <dbReference type="EMBL" id="GFO31064.1"/>
    </source>
</evidence>
<dbReference type="Proteomes" id="UP000735302">
    <property type="component" value="Unassembled WGS sequence"/>
</dbReference>
<keyword evidence="3" id="KW-1185">Reference proteome</keyword>
<name>A0AAV4CJM8_9GAST</name>
<dbReference type="EMBL" id="BLXT01006336">
    <property type="protein sequence ID" value="GFO31064.1"/>
    <property type="molecule type" value="Genomic_DNA"/>
</dbReference>
<comment type="caution">
    <text evidence="2">The sequence shown here is derived from an EMBL/GenBank/DDBJ whole genome shotgun (WGS) entry which is preliminary data.</text>
</comment>
<sequence length="131" mass="14575">MANYLRMTYAKEQSGPYSWFPDAWTKRKEEGEGEGASVAQLLVYWLEIRSDPSTRNDRPSQTTLSDGGPQSGDHPAVYVECKPNPSPNIAAVYAIAQQIASPPWVLQEPFSRGFEPRHQRPGMAGGHTQDK</sequence>
<feature type="region of interest" description="Disordered" evidence="1">
    <location>
        <begin position="51"/>
        <end position="80"/>
    </location>
</feature>
<evidence type="ECO:0000256" key="1">
    <source>
        <dbReference type="SAM" id="MobiDB-lite"/>
    </source>
</evidence>
<accession>A0AAV4CJM8</accession>
<proteinExistence type="predicted"/>
<dbReference type="AlphaFoldDB" id="A0AAV4CJM8"/>
<feature type="region of interest" description="Disordered" evidence="1">
    <location>
        <begin position="109"/>
        <end position="131"/>
    </location>
</feature>
<gene>
    <name evidence="2" type="ORF">PoB_005756900</name>
</gene>
<reference evidence="2 3" key="1">
    <citation type="journal article" date="2021" name="Elife">
        <title>Chloroplast acquisition without the gene transfer in kleptoplastic sea slugs, Plakobranchus ocellatus.</title>
        <authorList>
            <person name="Maeda T."/>
            <person name="Takahashi S."/>
            <person name="Yoshida T."/>
            <person name="Shimamura S."/>
            <person name="Takaki Y."/>
            <person name="Nagai Y."/>
            <person name="Toyoda A."/>
            <person name="Suzuki Y."/>
            <person name="Arimoto A."/>
            <person name="Ishii H."/>
            <person name="Satoh N."/>
            <person name="Nishiyama T."/>
            <person name="Hasebe M."/>
            <person name="Maruyama T."/>
            <person name="Minagawa J."/>
            <person name="Obokata J."/>
            <person name="Shigenobu S."/>
        </authorList>
    </citation>
    <scope>NUCLEOTIDE SEQUENCE [LARGE SCALE GENOMIC DNA]</scope>
</reference>
<organism evidence="2 3">
    <name type="scientific">Plakobranchus ocellatus</name>
    <dbReference type="NCBI Taxonomy" id="259542"/>
    <lineage>
        <taxon>Eukaryota</taxon>
        <taxon>Metazoa</taxon>
        <taxon>Spiralia</taxon>
        <taxon>Lophotrochozoa</taxon>
        <taxon>Mollusca</taxon>
        <taxon>Gastropoda</taxon>
        <taxon>Heterobranchia</taxon>
        <taxon>Euthyneura</taxon>
        <taxon>Panpulmonata</taxon>
        <taxon>Sacoglossa</taxon>
        <taxon>Placobranchoidea</taxon>
        <taxon>Plakobranchidae</taxon>
        <taxon>Plakobranchus</taxon>
    </lineage>
</organism>
<evidence type="ECO:0000313" key="3">
    <source>
        <dbReference type="Proteomes" id="UP000735302"/>
    </source>
</evidence>